<evidence type="ECO:0000256" key="14">
    <source>
        <dbReference type="ARBA" id="ARBA00023114"/>
    </source>
</evidence>
<evidence type="ECO:0000256" key="24">
    <source>
        <dbReference type="ARBA" id="ARBA00049967"/>
    </source>
</evidence>
<feature type="compositionally biased region" description="Pro residues" evidence="27">
    <location>
        <begin position="49"/>
        <end position="62"/>
    </location>
</feature>
<keyword evidence="6" id="KW-0597">Phosphoprotein</keyword>
<keyword evidence="12" id="KW-0520">NAD</keyword>
<evidence type="ECO:0000256" key="13">
    <source>
        <dbReference type="ARBA" id="ARBA00023065"/>
    </source>
</evidence>
<comment type="catalytic activity">
    <reaction evidence="18">
        <text>a 1,2-diacyl-sn-glycero-3-phospho-L-serine(in) = a 1,2-diacyl-sn-glycero-3-phospho-L-serine(out)</text>
        <dbReference type="Rhea" id="RHEA:38663"/>
        <dbReference type="ChEBI" id="CHEBI:57262"/>
    </reaction>
</comment>
<evidence type="ECO:0000256" key="1">
    <source>
        <dbReference type="ARBA" id="ARBA00004294"/>
    </source>
</evidence>
<dbReference type="AlphaFoldDB" id="A0A5F9DM33"/>
<dbReference type="Pfam" id="PF01459">
    <property type="entry name" value="Porin_3"/>
    <property type="match status" value="1"/>
</dbReference>
<protein>
    <recommendedName>
        <fullName evidence="26">Non-selective voltage-gated ion channel VDAC2</fullName>
    </recommendedName>
    <alternativeName>
        <fullName evidence="20">Outer mitochondrial membrane protein porin 2</fullName>
    </alternativeName>
</protein>
<proteinExistence type="inferred from homology"/>
<comment type="similarity">
    <text evidence="2">Belongs to the eukaryotic mitochondrial porin family.</text>
</comment>
<feature type="region of interest" description="Disordered" evidence="27">
    <location>
        <begin position="1"/>
        <end position="172"/>
    </location>
</feature>
<dbReference type="GO" id="GO:0000166">
    <property type="term" value="F:nucleotide binding"/>
    <property type="evidence" value="ECO:0007669"/>
    <property type="project" value="UniProtKB-KW"/>
</dbReference>
<evidence type="ECO:0000256" key="27">
    <source>
        <dbReference type="SAM" id="MobiDB-lite"/>
    </source>
</evidence>
<dbReference type="PANTHER" id="PTHR11743">
    <property type="entry name" value="VOLTAGE-DEPENDENT ANION-SELECTIVE CHANNEL"/>
    <property type="match status" value="1"/>
</dbReference>
<comment type="catalytic activity">
    <reaction evidence="17">
        <text>chloride(in) = chloride(out)</text>
        <dbReference type="Rhea" id="RHEA:29823"/>
        <dbReference type="ChEBI" id="CHEBI:17996"/>
    </reaction>
</comment>
<gene>
    <name evidence="28" type="primary">VDAC2</name>
</gene>
<evidence type="ECO:0000256" key="22">
    <source>
        <dbReference type="ARBA" id="ARBA00035895"/>
    </source>
</evidence>
<reference evidence="28" key="2">
    <citation type="submission" date="2025-08" db="UniProtKB">
        <authorList>
            <consortium name="Ensembl"/>
        </authorList>
    </citation>
    <scope>IDENTIFICATION</scope>
    <source>
        <strain evidence="28">Thorbecke</strain>
    </source>
</reference>
<evidence type="ECO:0000256" key="6">
    <source>
        <dbReference type="ARBA" id="ARBA00022553"/>
    </source>
</evidence>
<dbReference type="PROSITE" id="PS00558">
    <property type="entry name" value="EUKARYOTIC_PORIN"/>
    <property type="match status" value="1"/>
</dbReference>
<comment type="catalytic activity">
    <reaction evidence="22">
        <text>a 1,2-diacyl-sn-glycero-3-phospho-(1D-myo-inositol)(in) = a 1,2-diacyl-sn-glycero-3-phospho-(1D-myo-inositol)(out)</text>
        <dbReference type="Rhea" id="RHEA:38691"/>
        <dbReference type="ChEBI" id="CHEBI:57880"/>
    </reaction>
</comment>
<evidence type="ECO:0000256" key="25">
    <source>
        <dbReference type="ARBA" id="ARBA00049992"/>
    </source>
</evidence>
<keyword evidence="7" id="KW-0812">Transmembrane</keyword>
<evidence type="ECO:0000256" key="23">
    <source>
        <dbReference type="ARBA" id="ARBA00044941"/>
    </source>
</evidence>
<dbReference type="GO" id="GO:0046930">
    <property type="term" value="C:pore complex"/>
    <property type="evidence" value="ECO:0007669"/>
    <property type="project" value="UniProtKB-KW"/>
</dbReference>
<comment type="catalytic activity">
    <reaction evidence="21">
        <text>K(+)(in) = K(+)(out)</text>
        <dbReference type="Rhea" id="RHEA:29463"/>
        <dbReference type="ChEBI" id="CHEBI:29103"/>
    </reaction>
</comment>
<comment type="function">
    <text evidence="24">Non-selective voltage-gated ion channel that mediates the transport of anions and cations through the mitochondrion outer membrane and plasma membrane. The channel adopts an open conformation at zero mV and a closed conformation at both positive and negative potentials. There are two populations of channels; the main that functions in a lower open-state conductance with lower ion selectivity, that switch, in a voltage-dependent manner, from the open to a low-conducting 'closed' state and the other that has a normal ion selectivity in the typical high conductance, 'open' state. Binds various lipids, including the sphingolipid ceramide, the phospholipid phosphatidylcholine, and the sterols cholesterol and oxysterol. Binding of ceramide promotes the mitochondrial outer membrane permeabilization (MOMP) apoptotic pathway.</text>
</comment>
<dbReference type="GeneTree" id="ENSGT00950000182869"/>
<reference evidence="28" key="3">
    <citation type="submission" date="2025-09" db="UniProtKB">
        <authorList>
            <consortium name="Ensembl"/>
        </authorList>
    </citation>
    <scope>IDENTIFICATION</scope>
    <source>
        <strain evidence="28">Thorbecke</strain>
    </source>
</reference>
<evidence type="ECO:0000256" key="19">
    <source>
        <dbReference type="ARBA" id="ARBA00024631"/>
    </source>
</evidence>
<evidence type="ECO:0000313" key="29">
    <source>
        <dbReference type="Proteomes" id="UP000001811"/>
    </source>
</evidence>
<feature type="compositionally biased region" description="Polar residues" evidence="27">
    <location>
        <begin position="145"/>
        <end position="154"/>
    </location>
</feature>
<evidence type="ECO:0000256" key="21">
    <source>
        <dbReference type="ARBA" id="ARBA00034430"/>
    </source>
</evidence>
<evidence type="ECO:0000256" key="7">
    <source>
        <dbReference type="ARBA" id="ARBA00022692"/>
    </source>
</evidence>
<dbReference type="Gene3D" id="2.40.160.10">
    <property type="entry name" value="Porin"/>
    <property type="match status" value="1"/>
</dbReference>
<evidence type="ECO:0000256" key="12">
    <source>
        <dbReference type="ARBA" id="ARBA00023027"/>
    </source>
</evidence>
<keyword evidence="14" id="KW-0626">Porin</keyword>
<dbReference type="EMBL" id="AAGW02037086">
    <property type="status" value="NOT_ANNOTATED_CDS"/>
    <property type="molecule type" value="Genomic_DNA"/>
</dbReference>
<reference evidence="28 29" key="1">
    <citation type="journal article" date="2011" name="Nature">
        <title>A high-resolution map of human evolutionary constraint using 29 mammals.</title>
        <authorList>
            <person name="Lindblad-Toh K."/>
            <person name="Garber M."/>
            <person name="Zuk O."/>
            <person name="Lin M.F."/>
            <person name="Parker B.J."/>
            <person name="Washietl S."/>
            <person name="Kheradpour P."/>
            <person name="Ernst J."/>
            <person name="Jordan G."/>
            <person name="Mauceli E."/>
            <person name="Ward L.D."/>
            <person name="Lowe C.B."/>
            <person name="Holloway A.K."/>
            <person name="Clamp M."/>
            <person name="Gnerre S."/>
            <person name="Alfoldi J."/>
            <person name="Beal K."/>
            <person name="Chang J."/>
            <person name="Clawson H."/>
            <person name="Cuff J."/>
            <person name="Di Palma F."/>
            <person name="Fitzgerald S."/>
            <person name="Flicek P."/>
            <person name="Guttman M."/>
            <person name="Hubisz M.J."/>
            <person name="Jaffe D.B."/>
            <person name="Jungreis I."/>
            <person name="Kent W.J."/>
            <person name="Kostka D."/>
            <person name="Lara M."/>
            <person name="Martins A.L."/>
            <person name="Massingham T."/>
            <person name="Moltke I."/>
            <person name="Raney B.J."/>
            <person name="Rasmussen M.D."/>
            <person name="Robinson J."/>
            <person name="Stark A."/>
            <person name="Vilella A.J."/>
            <person name="Wen J."/>
            <person name="Xie X."/>
            <person name="Zody M.C."/>
            <person name="Baldwin J."/>
            <person name="Bloom T."/>
            <person name="Chin C.W."/>
            <person name="Heiman D."/>
            <person name="Nicol R."/>
            <person name="Nusbaum C."/>
            <person name="Young S."/>
            <person name="Wilkinson J."/>
            <person name="Worley K.C."/>
            <person name="Kovar C.L."/>
            <person name="Muzny D.M."/>
            <person name="Gibbs R.A."/>
            <person name="Cree A."/>
            <person name="Dihn H.H."/>
            <person name="Fowler G."/>
            <person name="Jhangiani S."/>
            <person name="Joshi V."/>
            <person name="Lee S."/>
            <person name="Lewis L.R."/>
            <person name="Nazareth L.V."/>
            <person name="Okwuonu G."/>
            <person name="Santibanez J."/>
            <person name="Warren W.C."/>
            <person name="Mardis E.R."/>
            <person name="Weinstock G.M."/>
            <person name="Wilson R.K."/>
            <person name="Delehaunty K."/>
            <person name="Dooling D."/>
            <person name="Fronik C."/>
            <person name="Fulton L."/>
            <person name="Fulton B."/>
            <person name="Graves T."/>
            <person name="Minx P."/>
            <person name="Sodergren E."/>
            <person name="Birney E."/>
            <person name="Margulies E.H."/>
            <person name="Herrero J."/>
            <person name="Green E.D."/>
            <person name="Haussler D."/>
            <person name="Siepel A."/>
            <person name="Goldman N."/>
            <person name="Pollard K.S."/>
            <person name="Pedersen J.S."/>
            <person name="Lander E.S."/>
            <person name="Kellis M."/>
        </authorList>
    </citation>
    <scope>NUCLEOTIDE SEQUENCE [LARGE SCALE GENOMIC DNA]</scope>
    <source>
        <strain evidence="28 29">Thorbecke inbred</strain>
    </source>
</reference>
<evidence type="ECO:0000256" key="5">
    <source>
        <dbReference type="ARBA" id="ARBA00022499"/>
    </source>
</evidence>
<dbReference type="PANTHER" id="PTHR11743:SF12">
    <property type="entry name" value="VOLTAGE-DEPENDENT ANION-SELECTIVE CHANNEL PROTEIN 2"/>
    <property type="match status" value="1"/>
</dbReference>
<comment type="subunit">
    <text evidence="25">Monomer, homodimer and higher order oligomers; formation of higher order structures is necessary for scramblase activity. Interacts with ARMC12 in a TBC1D21-dependent manner. Interacts with KLC3. Interacts with SPATA33. Interacts with PPP3CC in a SPATA33-dependent manner.</text>
</comment>
<comment type="function">
    <text evidence="23">Catalyzes the scrambling of phospholipids across the outer mitochondrial membrane; the mechanism is unrelated to channel activity and is capable of translocating both anionic and zwitterionic phospholipids.</text>
</comment>
<feature type="compositionally biased region" description="Basic and acidic residues" evidence="27">
    <location>
        <begin position="20"/>
        <end position="36"/>
    </location>
</feature>
<dbReference type="GO" id="GO:0005741">
    <property type="term" value="C:mitochondrial outer membrane"/>
    <property type="evidence" value="ECO:0007669"/>
    <property type="project" value="UniProtKB-SubCell"/>
</dbReference>
<evidence type="ECO:0000256" key="15">
    <source>
        <dbReference type="ARBA" id="ARBA00023128"/>
    </source>
</evidence>
<evidence type="ECO:0000256" key="17">
    <source>
        <dbReference type="ARBA" id="ARBA00024167"/>
    </source>
</evidence>
<evidence type="ECO:0000256" key="10">
    <source>
        <dbReference type="ARBA" id="ARBA00022843"/>
    </source>
</evidence>
<dbReference type="InterPro" id="IPR027246">
    <property type="entry name" value="Porin_Euk/Tom40"/>
</dbReference>
<keyword evidence="13" id="KW-0406">Ion transport</keyword>
<evidence type="ECO:0000256" key="16">
    <source>
        <dbReference type="ARBA" id="ARBA00023136"/>
    </source>
</evidence>
<keyword evidence="11" id="KW-0007">Acetylation</keyword>
<keyword evidence="4" id="KW-1134">Transmembrane beta strand</keyword>
<evidence type="ECO:0000256" key="18">
    <source>
        <dbReference type="ARBA" id="ARBA00024479"/>
    </source>
</evidence>
<keyword evidence="29" id="KW-1185">Reference proteome</keyword>
<dbReference type="Proteomes" id="UP000001811">
    <property type="component" value="Chromosome 18"/>
</dbReference>
<keyword evidence="15" id="KW-0496">Mitochondrion</keyword>
<dbReference type="PRINTS" id="PR00185">
    <property type="entry name" value="EUKARYTPORIN"/>
</dbReference>
<evidence type="ECO:0000256" key="4">
    <source>
        <dbReference type="ARBA" id="ARBA00022452"/>
    </source>
</evidence>
<evidence type="ECO:0000256" key="2">
    <source>
        <dbReference type="ARBA" id="ARBA00007780"/>
    </source>
</evidence>
<dbReference type="InterPro" id="IPR023614">
    <property type="entry name" value="Porin_dom_sf"/>
</dbReference>
<keyword evidence="5" id="KW-1017">Isopeptide bond</keyword>
<evidence type="ECO:0000256" key="3">
    <source>
        <dbReference type="ARBA" id="ARBA00022448"/>
    </source>
</evidence>
<dbReference type="CDD" id="cd07306">
    <property type="entry name" value="Porin3_VDAC"/>
    <property type="match status" value="1"/>
</dbReference>
<sequence length="439" mass="47831">MLPQHRADGAWPRRLLPGTRHKELPRGLGPKADRVGRMYVTRVVRARRPAPPVTRPRGPRPLPRPRRPRGAASAVPRRFAFGVPRPLPDPSERRRPPLSRLPLTDSGSTPRRRGNPLSKRPLRSSRGSCILIPSEPSRLSCEPSGGSSPPQATRSPLPAASPWRPTDSPARGQCVFLHHTPTLAKLPEIFSTKDLEFSTSGSSNTDTGKVTGTLETKYKWCEYGLTFTEKWNTDNTLGTEIAIEDQICQGLKLTFDTTFSPNTGKKSGKIKSSYKRECINLGCDVDFDFAGPAIHGSAVFGYEGWLAGYQMTFDSAKSKLTRNNFAVGYRTGDFQLHTNVNDGTEFGGSIYQKVCEDLDTSVNLAWTSGTNCTRFGIAAKYQLDPTASISAKVNNSSLIGVGYTQTLRPGVKLTLSALVDGKSINAGGHKLGLALELEA</sequence>
<keyword evidence="3" id="KW-0813">Transport</keyword>
<name>A0A5F9DM33_RABIT</name>
<evidence type="ECO:0000256" key="8">
    <source>
        <dbReference type="ARBA" id="ARBA00022741"/>
    </source>
</evidence>
<keyword evidence="9" id="KW-1000">Mitochondrion outer membrane</keyword>
<keyword evidence="16" id="KW-0472">Membrane</keyword>
<dbReference type="FunFam" id="2.40.160.10:FF:000001">
    <property type="entry name" value="Voltage-dependent anion-selective channel protein 2"/>
    <property type="match status" value="1"/>
</dbReference>
<keyword evidence="8" id="KW-0547">Nucleotide-binding</keyword>
<dbReference type="GO" id="GO:0015288">
    <property type="term" value="F:porin activity"/>
    <property type="evidence" value="ECO:0007669"/>
    <property type="project" value="UniProtKB-KW"/>
</dbReference>
<dbReference type="Ensembl" id="ENSOCUT00000049349.1">
    <property type="protein sequence ID" value="ENSOCUP00000047135.1"/>
    <property type="gene ID" value="ENSOCUG00000009082.3"/>
</dbReference>
<dbReference type="Bgee" id="ENSOCUG00000009082">
    <property type="expression patterns" value="Expressed in heart and 14 other cell types or tissues"/>
</dbReference>
<dbReference type="GO" id="GO:0008308">
    <property type="term" value="F:voltage-gated monoatomic anion channel activity"/>
    <property type="evidence" value="ECO:0007669"/>
    <property type="project" value="InterPro"/>
</dbReference>
<evidence type="ECO:0000256" key="9">
    <source>
        <dbReference type="ARBA" id="ARBA00022787"/>
    </source>
</evidence>
<dbReference type="InParanoid" id="A0A5F9DM33"/>
<dbReference type="SMR" id="A0A5F9DM33"/>
<keyword evidence="10" id="KW-0832">Ubl conjugation</keyword>
<evidence type="ECO:0000256" key="26">
    <source>
        <dbReference type="ARBA" id="ARBA00050035"/>
    </source>
</evidence>
<organism evidence="28 29">
    <name type="scientific">Oryctolagus cuniculus</name>
    <name type="common">Rabbit</name>
    <dbReference type="NCBI Taxonomy" id="9986"/>
    <lineage>
        <taxon>Eukaryota</taxon>
        <taxon>Metazoa</taxon>
        <taxon>Chordata</taxon>
        <taxon>Craniata</taxon>
        <taxon>Vertebrata</taxon>
        <taxon>Euteleostomi</taxon>
        <taxon>Mammalia</taxon>
        <taxon>Eutheria</taxon>
        <taxon>Euarchontoglires</taxon>
        <taxon>Glires</taxon>
        <taxon>Lagomorpha</taxon>
        <taxon>Leporidae</taxon>
        <taxon>Oryctolagus</taxon>
    </lineage>
</organism>
<accession>A0A5F9DM33</accession>
<comment type="subcellular location">
    <subcellularLocation>
        <location evidence="1">Mitochondrion outer membrane</location>
    </subcellularLocation>
</comment>
<evidence type="ECO:0000313" key="28">
    <source>
        <dbReference type="Ensembl" id="ENSOCUP00000047135.1"/>
    </source>
</evidence>
<evidence type="ECO:0000256" key="20">
    <source>
        <dbReference type="ARBA" id="ARBA00030088"/>
    </source>
</evidence>
<comment type="catalytic activity">
    <reaction evidence="19">
        <text>a 1,2-diacyl-sn-glycero-3-phosphocholine(in) = a 1,2-diacyl-sn-glycero-3-phosphocholine(out)</text>
        <dbReference type="Rhea" id="RHEA:38571"/>
        <dbReference type="ChEBI" id="CHEBI:57643"/>
    </reaction>
</comment>
<evidence type="ECO:0000256" key="11">
    <source>
        <dbReference type="ARBA" id="ARBA00022990"/>
    </source>
</evidence>
<dbReference type="InterPro" id="IPR001925">
    <property type="entry name" value="Porin_Euk"/>
</dbReference>